<dbReference type="OrthoDB" id="7307608at2"/>
<dbReference type="Pfam" id="PF16277">
    <property type="entry name" value="DUF4926"/>
    <property type="match status" value="1"/>
</dbReference>
<evidence type="ECO:0000313" key="1">
    <source>
        <dbReference type="EMBL" id="QGY03983.1"/>
    </source>
</evidence>
<dbReference type="RefSeq" id="WP_010687476.1">
    <property type="nucleotide sequence ID" value="NZ_CP043538.1"/>
</dbReference>
<dbReference type="EMBL" id="CP043538">
    <property type="protein sequence ID" value="QGY03983.1"/>
    <property type="molecule type" value="Genomic_DNA"/>
</dbReference>
<dbReference type="Proteomes" id="UP000012488">
    <property type="component" value="Chromosome"/>
</dbReference>
<dbReference type="KEGG" id="mmes:MMSR116_20315"/>
<reference evidence="1 2" key="1">
    <citation type="journal article" date="2012" name="Genet. Mol. Biol.">
        <title>Analysis of 16S rRNA and mxaF genes revealing insights into Methylobacterium niche-specific plant association.</title>
        <authorList>
            <person name="Dourado M.N."/>
            <person name="Andreote F.D."/>
            <person name="Dini-Andreote F."/>
            <person name="Conti R."/>
            <person name="Araujo J.M."/>
            <person name="Araujo W.L."/>
        </authorList>
    </citation>
    <scope>NUCLEOTIDE SEQUENCE [LARGE SCALE GENOMIC DNA]</scope>
    <source>
        <strain evidence="1 2">SR1.6/6</strain>
    </source>
</reference>
<evidence type="ECO:0000313" key="2">
    <source>
        <dbReference type="Proteomes" id="UP000012488"/>
    </source>
</evidence>
<dbReference type="InterPro" id="IPR032568">
    <property type="entry name" value="DUF4926"/>
</dbReference>
<organism evidence="1 2">
    <name type="scientific">Methylobacterium mesophilicum SR1.6/6</name>
    <dbReference type="NCBI Taxonomy" id="908290"/>
    <lineage>
        <taxon>Bacteria</taxon>
        <taxon>Pseudomonadati</taxon>
        <taxon>Pseudomonadota</taxon>
        <taxon>Alphaproteobacteria</taxon>
        <taxon>Hyphomicrobiales</taxon>
        <taxon>Methylobacteriaceae</taxon>
        <taxon>Methylobacterium</taxon>
    </lineage>
</organism>
<name>A0A6B9FN38_9HYPH</name>
<dbReference type="AlphaFoldDB" id="A0A6B9FN38"/>
<gene>
    <name evidence="1" type="ORF">MMSR116_20315</name>
</gene>
<accession>A0A6B9FN38</accession>
<protein>
    <submittedName>
        <fullName evidence="1">DUF4926 domain-containing protein</fullName>
    </submittedName>
</protein>
<sequence>MSVDAHYIVRRNELRSDLRDLDRVALTAAAVTDDGVTMEVGSEGTIVGVWRDGEAYEVEFAEPAGALATVEAMDLRLVKRANA</sequence>
<reference evidence="1 2" key="2">
    <citation type="journal article" date="2013" name="Genome Announc.">
        <title>Draft Genome Sequence of Methylobacterium mesophilicum Strain SR1.6/6, Isolated from Citrus sinensis.</title>
        <authorList>
            <person name="Marinho Almeida D."/>
            <person name="Dini-Andreote F."/>
            <person name="Camargo Neves A.A."/>
            <person name="Juca Ramos R.T."/>
            <person name="Andreote F.D."/>
            <person name="Carneiro A.R."/>
            <person name="Oliveira de Souza Lima A."/>
            <person name="Caracciolo Gomes de Sa P.H."/>
            <person name="Ribeiro Barbosa M.S."/>
            <person name="Araujo W.L."/>
            <person name="Silva A."/>
        </authorList>
    </citation>
    <scope>NUCLEOTIDE SEQUENCE [LARGE SCALE GENOMIC DNA]</scope>
    <source>
        <strain evidence="1 2">SR1.6/6</strain>
    </source>
</reference>
<proteinExistence type="predicted"/>